<dbReference type="InterPro" id="IPR016024">
    <property type="entry name" value="ARM-type_fold"/>
</dbReference>
<evidence type="ECO:0000256" key="1">
    <source>
        <dbReference type="ARBA" id="ARBA00000900"/>
    </source>
</evidence>
<sequence length="1755" mass="193677">MVKGQKSSASSGTRKKHARKAGGPQQEPPPPKEKKAKGKDKGKNKEPRKKVYIPPVKPAPIQPDPLETLGLASQLPPELLIILRSLRKKDAVTKTKALEELQFAWVDRAGKEGDDSITLPALKLMLPVWIHHLPSLFLNPSRRIRLLTGGLHYSILRLSSVRDDAFTFLREFATSDQLESVLGSWCMAAHDIDRQVSLYASKSWGEFVSVLPAPHKLELDRALLSPLVSFLQKTVLDPEGIYLSVNPPQPVVSPPQTKKGGGKQTPTTQSRRREFEETPREAPGEDEEKIQDRKARLRIGALGAVKWLIDALSTGEGNSITDIKDLLSNPATWSSLYHAHTPPFVELEGFGYDQPAVRRVAWLLLQGLLKNYKDNMEPFLPVLSSAVLRSAWVEPDASVRDAMWSPLLTFLTAFPRSWEIEGQDISGKDEKEVDSEESGSDEDEEPQEPPKASTGPSGGRESYREFLQFLELGCSGSPLQGYPTVLVILSTIPSSVLKSSTSDFSDLFTSFWAAIDGRALSSLDKLAASAAFLSSLLESLVFLVKRLRNDVSLGGKENDGIGLVRGQFARVGEDLTAGRLQLHESVAGRVLAKHLTILEQISPDLLVAAWDPLGLAIKSGEEQKASANVLRLLGALDESLESSSGAKQACRSLIQDIAASATALCGSTLQDTEVDGVTKSSRLQILVNVLDAFSDILFMNEQSSTAVDTIVGNNTPSLMTHSPQLILSYLKHRKSETKCHQLWVSVLASVAAVPATATTRLAPFLEAAQNGALSEQLKPRDDELDNLVSRLLGDALEGSADAASVVRRLFKTPDHFLSNESMEALVGSLISAFNLGFEQILRDADTSTKSFEAPIELLAVALETRPGIMSSPPLAVTLLPDVFLFAYLLPKIALGQDVGTFKTAQRIWSSWVAMTSRTSRLDVLAVIKEKLHDLLLDIQVRPLPDHILQLLSEEPHGVHLNFLKDVIPSHKRLSAMLESLPSDPIDPSLTVLDPLVPPPSVFNSRRVFDQHFDSAGYSGYARVIYALLQFIMKHRQGARENTWALLHLLALATYAQDFLKVPSGRSAVFSKSISKSNLEDIISKVHQVATYLLSSPSESQWHLNVIQSVDQETNNPTLDYTGRFLADLIKLSKKTDTIRDCRILSSVLQPVLSAAGKDDADQWMLLARRLEKTAPETSLAIVFSITQFGPEPPRLDRYRNELAAGMLAVPPSKANSEGLSLLRKLAATAPDPESDVVFLSQQRAINLIKACQQWISSDEDIDEEVESAMTLIFSPLLPILQNVPGGHWDFIFDVLENNLENGSFEDVSTLVVLTRTLRVVIGVQDLVSTNKGLRATWQDREPSVLSLIRNLLATKQAGAIGVSAPSSICVEQALSAIQDMPGALMDQDTLSSMCHLLVDRSVDAQKMAYHLLHEAAKKRTEYLVIEAGVDGDTTVHCQLPGELLEILQRTLNQEDLSDSDNNASFGYLLGWMITFDLFTDASFRVKSGYIEQLRDLDIIASHFLPSIFEILGLYGSARAALKLDIWGVDEFHIPFYDPDSSVSLQLLAAHLYYRALLVVPSLIRSWLQDCKDRTLQSTVTNYTSQHFSPVIIRTELTQVVSPESEELLAHENLTVKVANNVSEVTASFAVDEHQLEITIKLPSDWPLHRVEVRDSKRVGVEENRWRAWVLGVHQIMWSQSGTIVDGLNLFKKNVSLHFEGQVECAICYSIISPLDDSLPKKPCRTCKNRFHAACLYKWFNSSHSSTCPLCRSDIF</sequence>
<keyword evidence="7" id="KW-0963">Cytoplasm</keyword>
<dbReference type="InterPro" id="IPR054478">
    <property type="entry name" value="LTN1_UBC"/>
</dbReference>
<comment type="similarity">
    <text evidence="4 16">Belongs to the LTN1 family.</text>
</comment>
<accession>A0A067Q980</accession>
<feature type="compositionally biased region" description="Low complexity" evidence="17">
    <location>
        <begin position="254"/>
        <end position="269"/>
    </location>
</feature>
<dbReference type="GO" id="GO:0016567">
    <property type="term" value="P:protein ubiquitination"/>
    <property type="evidence" value="ECO:0007669"/>
    <property type="project" value="UniProtKB-UniPathway"/>
</dbReference>
<dbReference type="EMBL" id="KL197714">
    <property type="protein sequence ID" value="KDQ60057.1"/>
    <property type="molecule type" value="Genomic_DNA"/>
</dbReference>
<dbReference type="InterPro" id="IPR011016">
    <property type="entry name" value="Znf_RING-CH"/>
</dbReference>
<dbReference type="PANTHER" id="PTHR12389">
    <property type="entry name" value="ZINC FINGER PROTEIN 294"/>
    <property type="match status" value="1"/>
</dbReference>
<dbReference type="CDD" id="cd16491">
    <property type="entry name" value="RING-CH-C4HC3_LTN1"/>
    <property type="match status" value="1"/>
</dbReference>
<dbReference type="FunCoup" id="A0A067Q980">
    <property type="interactions" value="442"/>
</dbReference>
<evidence type="ECO:0000256" key="6">
    <source>
        <dbReference type="ARBA" id="ARBA00017157"/>
    </source>
</evidence>
<evidence type="ECO:0000256" key="17">
    <source>
        <dbReference type="SAM" id="MobiDB-lite"/>
    </source>
</evidence>
<keyword evidence="8 16" id="KW-0808">Transferase</keyword>
<name>A0A067Q980_9AGAM</name>
<proteinExistence type="inferred from homology"/>
<evidence type="ECO:0000256" key="16">
    <source>
        <dbReference type="RuleBase" id="RU367090"/>
    </source>
</evidence>
<dbReference type="Pfam" id="PF22958">
    <property type="entry name" value="Ltn1_1st"/>
    <property type="match status" value="2"/>
</dbReference>
<dbReference type="Pfam" id="PF22999">
    <property type="entry name" value="LTN1_E3_ligase_6th"/>
    <property type="match status" value="1"/>
</dbReference>
<evidence type="ECO:0000256" key="2">
    <source>
        <dbReference type="ARBA" id="ARBA00004514"/>
    </source>
</evidence>
<evidence type="ECO:0000256" key="8">
    <source>
        <dbReference type="ARBA" id="ARBA00022679"/>
    </source>
</evidence>
<dbReference type="InterPro" id="IPR013083">
    <property type="entry name" value="Znf_RING/FYVE/PHD"/>
</dbReference>
<feature type="region of interest" description="Disordered" evidence="17">
    <location>
        <begin position="246"/>
        <end position="291"/>
    </location>
</feature>
<dbReference type="HOGENOM" id="CLU_000945_0_0_1"/>
<comment type="catalytic activity">
    <reaction evidence="1 16">
        <text>S-ubiquitinyl-[E2 ubiquitin-conjugating enzyme]-L-cysteine + [acceptor protein]-L-lysine = [E2 ubiquitin-conjugating enzyme]-L-cysteine + N(6)-ubiquitinyl-[acceptor protein]-L-lysine.</text>
        <dbReference type="EC" id="2.3.2.27"/>
    </reaction>
</comment>
<evidence type="ECO:0000256" key="13">
    <source>
        <dbReference type="ARBA" id="ARBA00022833"/>
    </source>
</evidence>
<dbReference type="STRING" id="933084.A0A067Q980"/>
<keyword evidence="12 16" id="KW-0833">Ubl conjugation pathway</keyword>
<protein>
    <recommendedName>
        <fullName evidence="6 16">E3 ubiquitin-protein ligase listerin</fullName>
        <ecNumber evidence="5 16">2.3.2.27</ecNumber>
    </recommendedName>
    <alternativeName>
        <fullName evidence="16">RING-type E3 ubiquitin transferase listerin</fullName>
    </alternativeName>
</protein>
<keyword evidence="20" id="KW-1185">Reference proteome</keyword>
<organism evidence="19 20">
    <name type="scientific">Jaapia argillacea MUCL 33604</name>
    <dbReference type="NCBI Taxonomy" id="933084"/>
    <lineage>
        <taxon>Eukaryota</taxon>
        <taxon>Fungi</taxon>
        <taxon>Dikarya</taxon>
        <taxon>Basidiomycota</taxon>
        <taxon>Agaricomycotina</taxon>
        <taxon>Agaricomycetes</taxon>
        <taxon>Agaricomycetidae</taxon>
        <taxon>Jaapiales</taxon>
        <taxon>Jaapiaceae</taxon>
        <taxon>Jaapia</taxon>
    </lineage>
</organism>
<evidence type="ECO:0000256" key="9">
    <source>
        <dbReference type="ARBA" id="ARBA00022723"/>
    </source>
</evidence>
<dbReference type="GO" id="GO:0008270">
    <property type="term" value="F:zinc ion binding"/>
    <property type="evidence" value="ECO:0007669"/>
    <property type="project" value="UniProtKB-KW"/>
</dbReference>
<dbReference type="GO" id="GO:0005829">
    <property type="term" value="C:cytosol"/>
    <property type="evidence" value="ECO:0007669"/>
    <property type="project" value="UniProtKB-SubCell"/>
</dbReference>
<gene>
    <name evidence="19" type="ORF">JAAARDRAFT_32435</name>
</gene>
<evidence type="ECO:0000256" key="3">
    <source>
        <dbReference type="ARBA" id="ARBA00004906"/>
    </source>
</evidence>
<comment type="pathway">
    <text evidence="3 16">Protein modification; protein ubiquitination.</text>
</comment>
<dbReference type="SMART" id="SM00744">
    <property type="entry name" value="RINGv"/>
    <property type="match status" value="1"/>
</dbReference>
<evidence type="ECO:0000256" key="5">
    <source>
        <dbReference type="ARBA" id="ARBA00012483"/>
    </source>
</evidence>
<dbReference type="OrthoDB" id="6108at2759"/>
<evidence type="ECO:0000313" key="20">
    <source>
        <dbReference type="Proteomes" id="UP000027265"/>
    </source>
</evidence>
<dbReference type="Pfam" id="PF13639">
    <property type="entry name" value="zf-RING_2"/>
    <property type="match status" value="1"/>
</dbReference>
<dbReference type="SUPFAM" id="SSF48371">
    <property type="entry name" value="ARM repeat"/>
    <property type="match status" value="1"/>
</dbReference>
<dbReference type="UniPathway" id="UPA00143"/>
<evidence type="ECO:0000256" key="4">
    <source>
        <dbReference type="ARBA" id="ARBA00007997"/>
    </source>
</evidence>
<dbReference type="GO" id="GO:0061630">
    <property type="term" value="F:ubiquitin protein ligase activity"/>
    <property type="evidence" value="ECO:0007669"/>
    <property type="project" value="UniProtKB-UniRule"/>
</dbReference>
<keyword evidence="9 16" id="KW-0479">Metal-binding</keyword>
<evidence type="ECO:0000259" key="18">
    <source>
        <dbReference type="PROSITE" id="PS50089"/>
    </source>
</evidence>
<dbReference type="EC" id="2.3.2.27" evidence="5 16"/>
<dbReference type="InterPro" id="IPR039795">
    <property type="entry name" value="LTN1/Rkr1"/>
</dbReference>
<dbReference type="GO" id="GO:1990116">
    <property type="term" value="P:ribosome-associated ubiquitin-dependent protein catabolic process"/>
    <property type="evidence" value="ECO:0007669"/>
    <property type="project" value="UniProtKB-UniRule"/>
</dbReference>
<dbReference type="Proteomes" id="UP000027265">
    <property type="component" value="Unassembled WGS sequence"/>
</dbReference>
<reference evidence="20" key="1">
    <citation type="journal article" date="2014" name="Proc. Natl. Acad. Sci. U.S.A.">
        <title>Extensive sampling of basidiomycete genomes demonstrates inadequacy of the white-rot/brown-rot paradigm for wood decay fungi.</title>
        <authorList>
            <person name="Riley R."/>
            <person name="Salamov A.A."/>
            <person name="Brown D.W."/>
            <person name="Nagy L.G."/>
            <person name="Floudas D."/>
            <person name="Held B.W."/>
            <person name="Levasseur A."/>
            <person name="Lombard V."/>
            <person name="Morin E."/>
            <person name="Otillar R."/>
            <person name="Lindquist E.A."/>
            <person name="Sun H."/>
            <person name="LaButti K.M."/>
            <person name="Schmutz J."/>
            <person name="Jabbour D."/>
            <person name="Luo H."/>
            <person name="Baker S.E."/>
            <person name="Pisabarro A.G."/>
            <person name="Walton J.D."/>
            <person name="Blanchette R.A."/>
            <person name="Henrissat B."/>
            <person name="Martin F."/>
            <person name="Cullen D."/>
            <person name="Hibbett D.S."/>
            <person name="Grigoriev I.V."/>
        </authorList>
    </citation>
    <scope>NUCLEOTIDE SEQUENCE [LARGE SCALE GENOMIC DNA]</scope>
    <source>
        <strain evidence="20">MUCL 33604</strain>
    </source>
</reference>
<dbReference type="PANTHER" id="PTHR12389:SF0">
    <property type="entry name" value="E3 UBIQUITIN-PROTEIN LIGASE LISTERIN"/>
    <property type="match status" value="1"/>
</dbReference>
<keyword evidence="11 15" id="KW-0863">Zinc-finger</keyword>
<dbReference type="SMART" id="SM01197">
    <property type="entry name" value="FANCL_C"/>
    <property type="match status" value="1"/>
</dbReference>
<comment type="subunit">
    <text evidence="16">Component of the ribosome quality control complex (RQC).</text>
</comment>
<dbReference type="PROSITE" id="PS50089">
    <property type="entry name" value="ZF_RING_2"/>
    <property type="match status" value="1"/>
</dbReference>
<dbReference type="Pfam" id="PF23009">
    <property type="entry name" value="UBC_like"/>
    <property type="match status" value="1"/>
</dbReference>
<dbReference type="FunFam" id="3.30.40.10:FF:000038">
    <property type="entry name" value="E3 ubiquitin-protein ligase listerin"/>
    <property type="match status" value="1"/>
</dbReference>
<dbReference type="GO" id="GO:0072344">
    <property type="term" value="P:rescue of stalled ribosome"/>
    <property type="evidence" value="ECO:0007669"/>
    <property type="project" value="UniProtKB-UniRule"/>
</dbReference>
<dbReference type="SUPFAM" id="SSF57850">
    <property type="entry name" value="RING/U-box"/>
    <property type="match status" value="1"/>
</dbReference>
<dbReference type="GO" id="GO:1990112">
    <property type="term" value="C:RQC complex"/>
    <property type="evidence" value="ECO:0007669"/>
    <property type="project" value="UniProtKB-UniRule"/>
</dbReference>
<evidence type="ECO:0000256" key="15">
    <source>
        <dbReference type="PROSITE-ProRule" id="PRU00175"/>
    </source>
</evidence>
<keyword evidence="13 16" id="KW-0862">Zinc</keyword>
<dbReference type="InterPro" id="IPR001841">
    <property type="entry name" value="Znf_RING"/>
</dbReference>
<keyword evidence="10" id="KW-0677">Repeat</keyword>
<dbReference type="InterPro" id="IPR054477">
    <property type="entry name" value="LTN1_E3_ligase_6th"/>
</dbReference>
<dbReference type="InterPro" id="IPR054476">
    <property type="entry name" value="Ltn1_N"/>
</dbReference>
<evidence type="ECO:0000256" key="10">
    <source>
        <dbReference type="ARBA" id="ARBA00022737"/>
    </source>
</evidence>
<dbReference type="InterPro" id="IPR039804">
    <property type="entry name" value="RING-CH-C4HC3_LTN1"/>
</dbReference>
<feature type="compositionally biased region" description="Polar residues" evidence="17">
    <location>
        <begin position="1"/>
        <end position="12"/>
    </location>
</feature>
<evidence type="ECO:0000256" key="11">
    <source>
        <dbReference type="ARBA" id="ARBA00022771"/>
    </source>
</evidence>
<comment type="function">
    <text evidence="14">E3 ubiquitin-protein ligase component of the ribosome quality control complex (RQC), a ribosome-associated complex that mediates ubiquitination and extraction of incompletely synthesized nascent chains for proteasomal degradation. Mediates ubiquitination of proteins derived from mRNAs lacking stop codons (non-stop proteins) and other translation arrest products induced by poly-lysine sequences and tandem rare codons. Ubiquitination leads to CDC48 recruitment for extraction and degradation of the incomplete translation product. May indirectly play a role in chromatin function and transcription.</text>
</comment>
<dbReference type="GO" id="GO:0043023">
    <property type="term" value="F:ribosomal large subunit binding"/>
    <property type="evidence" value="ECO:0007669"/>
    <property type="project" value="TreeGrafter"/>
</dbReference>
<evidence type="ECO:0000256" key="7">
    <source>
        <dbReference type="ARBA" id="ARBA00022490"/>
    </source>
</evidence>
<comment type="function">
    <text evidence="16">E3 ubiquitin-protein ligase. Component of the ribosome quality control complex (RQC), a ribosome-associated complex that mediates ubiquitination and extraction of incompletely synthesized nascent chains for proteasomal degradation.</text>
</comment>
<evidence type="ECO:0000256" key="12">
    <source>
        <dbReference type="ARBA" id="ARBA00022786"/>
    </source>
</evidence>
<feature type="region of interest" description="Disordered" evidence="17">
    <location>
        <begin position="425"/>
        <end position="460"/>
    </location>
</feature>
<feature type="compositionally biased region" description="Basic and acidic residues" evidence="17">
    <location>
        <begin position="271"/>
        <end position="283"/>
    </location>
</feature>
<dbReference type="Gene3D" id="3.30.40.10">
    <property type="entry name" value="Zinc/RING finger domain, C3HC4 (zinc finger)"/>
    <property type="match status" value="1"/>
</dbReference>
<feature type="domain" description="RING-type" evidence="18">
    <location>
        <begin position="1704"/>
        <end position="1751"/>
    </location>
</feature>
<comment type="subcellular location">
    <subcellularLocation>
        <location evidence="2">Cytoplasm</location>
        <location evidence="2">Cytosol</location>
    </subcellularLocation>
</comment>
<feature type="region of interest" description="Disordered" evidence="17">
    <location>
        <begin position="1"/>
        <end position="59"/>
    </location>
</feature>
<evidence type="ECO:0000313" key="19">
    <source>
        <dbReference type="EMBL" id="KDQ60057.1"/>
    </source>
</evidence>
<feature type="compositionally biased region" description="Acidic residues" evidence="17">
    <location>
        <begin position="432"/>
        <end position="447"/>
    </location>
</feature>
<dbReference type="InParanoid" id="A0A067Q980"/>
<evidence type="ECO:0000256" key="14">
    <source>
        <dbReference type="ARBA" id="ARBA00055150"/>
    </source>
</evidence>